<dbReference type="OrthoDB" id="4506156at2759"/>
<keyword evidence="3" id="KW-1185">Reference proteome</keyword>
<proteinExistence type="predicted"/>
<feature type="region of interest" description="Disordered" evidence="1">
    <location>
        <begin position="215"/>
        <end position="291"/>
    </location>
</feature>
<organism evidence="2 3">
    <name type="scientific">Aspergillus calidoustus</name>
    <dbReference type="NCBI Taxonomy" id="454130"/>
    <lineage>
        <taxon>Eukaryota</taxon>
        <taxon>Fungi</taxon>
        <taxon>Dikarya</taxon>
        <taxon>Ascomycota</taxon>
        <taxon>Pezizomycotina</taxon>
        <taxon>Eurotiomycetes</taxon>
        <taxon>Eurotiomycetidae</taxon>
        <taxon>Eurotiales</taxon>
        <taxon>Aspergillaceae</taxon>
        <taxon>Aspergillus</taxon>
        <taxon>Aspergillus subgen. Nidulantes</taxon>
    </lineage>
</organism>
<evidence type="ECO:0000256" key="1">
    <source>
        <dbReference type="SAM" id="MobiDB-lite"/>
    </source>
</evidence>
<dbReference type="Proteomes" id="UP000054771">
    <property type="component" value="Unassembled WGS sequence"/>
</dbReference>
<sequence>MAEALGVAGIAYPIAKDLVTLAQKMERAYKKMRHAKADVKEIMKRTETVALTYNFYQDTMDEAKQIPELEPMFKKHRKLMRKITTETTRLIDTLEDFVQFFWFDLHDSPVELIERWIARLDWYRQSSRVIPPLFYQLGVFEGSMRTVAALIGVQMARQIQSFTAMLRIDFDKLQKAQQAQQQFFEQQKTASHNHNSDRNHFGEKVIRSLKKEISRVPKNRPPDSPSSMDSAPPPSSPTPDHPSRLTPPSSLPSQGSGDAIFPTEVVDLAEDEEAPSEQKTSSGPVSAPIHGREPRLTHHLLNHQLSLLPPAAREPDPRMNHALTRKTITKPRSNRLRAHTWPYHPLGLRVSAPDQNRRELPLTISTLLAAWRIERIPFPPTSPDIHGIRISGRIPG</sequence>
<dbReference type="AlphaFoldDB" id="A0A0U5GI61"/>
<protein>
    <submittedName>
        <fullName evidence="2">Uncharacterized protein</fullName>
    </submittedName>
</protein>
<dbReference type="EMBL" id="CDMC01000031">
    <property type="protein sequence ID" value="CEL11755.1"/>
    <property type="molecule type" value="Genomic_DNA"/>
</dbReference>
<reference evidence="3" key="1">
    <citation type="journal article" date="2016" name="Genome Announc.">
        <title>Draft genome sequences of fungus Aspergillus calidoustus.</title>
        <authorList>
            <person name="Horn F."/>
            <person name="Linde J."/>
            <person name="Mattern D.J."/>
            <person name="Walther G."/>
            <person name="Guthke R."/>
            <person name="Scherlach K."/>
            <person name="Martin K."/>
            <person name="Brakhage A.A."/>
            <person name="Petzke L."/>
            <person name="Valiante V."/>
        </authorList>
    </citation>
    <scope>NUCLEOTIDE SEQUENCE [LARGE SCALE GENOMIC DNA]</scope>
    <source>
        <strain evidence="3">SF006504</strain>
    </source>
</reference>
<evidence type="ECO:0000313" key="2">
    <source>
        <dbReference type="EMBL" id="CEL11755.1"/>
    </source>
</evidence>
<feature type="compositionally biased region" description="Pro residues" evidence="1">
    <location>
        <begin position="231"/>
        <end position="240"/>
    </location>
</feature>
<feature type="compositionally biased region" description="Low complexity" evidence="1">
    <location>
        <begin position="244"/>
        <end position="253"/>
    </location>
</feature>
<gene>
    <name evidence="2" type="ORF">ASPCAL14852</name>
</gene>
<name>A0A0U5GI61_ASPCI</name>
<evidence type="ECO:0000313" key="3">
    <source>
        <dbReference type="Proteomes" id="UP000054771"/>
    </source>
</evidence>
<dbReference type="STRING" id="454130.A0A0U5GI61"/>
<accession>A0A0U5GI61</accession>
<feature type="region of interest" description="Disordered" evidence="1">
    <location>
        <begin position="181"/>
        <end position="201"/>
    </location>
</feature>